<evidence type="ECO:0000259" key="5">
    <source>
        <dbReference type="PROSITE" id="PS51253"/>
    </source>
</evidence>
<feature type="chain" id="PRO_5019471440" description="HTH CENPB-type domain-containing protein" evidence="4">
    <location>
        <begin position="26"/>
        <end position="1127"/>
    </location>
</feature>
<proteinExistence type="predicted"/>
<dbReference type="InterPro" id="IPR007889">
    <property type="entry name" value="HTH_Psq"/>
</dbReference>
<dbReference type="PROSITE" id="PS51253">
    <property type="entry name" value="HTH_CENPB"/>
    <property type="match status" value="1"/>
</dbReference>
<dbReference type="InterPro" id="IPR012337">
    <property type="entry name" value="RNaseH-like_sf"/>
</dbReference>
<feature type="domain" description="HTH CENPB-type" evidence="5">
    <location>
        <begin position="96"/>
        <end position="166"/>
    </location>
</feature>
<dbReference type="SUPFAM" id="SSF46689">
    <property type="entry name" value="Homeodomain-like"/>
    <property type="match status" value="2"/>
</dbReference>
<dbReference type="OMA" id="DESEDCF"/>
<dbReference type="OrthoDB" id="9930578at2759"/>
<feature type="region of interest" description="Disordered" evidence="3">
    <location>
        <begin position="355"/>
        <end position="400"/>
    </location>
</feature>
<dbReference type="Pfam" id="PF03221">
    <property type="entry name" value="HTH_Tnp_Tc5"/>
    <property type="match status" value="1"/>
</dbReference>
<accession>A0A401PPV6</accession>
<gene>
    <name evidence="6" type="ORF">scyTo_0017306</name>
</gene>
<dbReference type="PANTHER" id="PTHR46880">
    <property type="entry name" value="RAS-ASSOCIATING DOMAIN-CONTAINING PROTEIN"/>
    <property type="match status" value="1"/>
</dbReference>
<reference evidence="6 7" key="1">
    <citation type="journal article" date="2018" name="Nat. Ecol. Evol.">
        <title>Shark genomes provide insights into elasmobranch evolution and the origin of vertebrates.</title>
        <authorList>
            <person name="Hara Y"/>
            <person name="Yamaguchi K"/>
            <person name="Onimaru K"/>
            <person name="Kadota M"/>
            <person name="Koyanagi M"/>
            <person name="Keeley SD"/>
            <person name="Tatsumi K"/>
            <person name="Tanaka K"/>
            <person name="Motone F"/>
            <person name="Kageyama Y"/>
            <person name="Nozu R"/>
            <person name="Adachi N"/>
            <person name="Nishimura O"/>
            <person name="Nakagawa R"/>
            <person name="Tanegashima C"/>
            <person name="Kiyatake I"/>
            <person name="Matsumoto R"/>
            <person name="Murakumo K"/>
            <person name="Nishida K"/>
            <person name="Terakita A"/>
            <person name="Kuratani S"/>
            <person name="Sato K"/>
            <person name="Hyodo S Kuraku.S."/>
        </authorList>
    </citation>
    <scope>NUCLEOTIDE SEQUENCE [LARGE SCALE GENOMIC DNA]</scope>
</reference>
<feature type="compositionally biased region" description="Polar residues" evidence="3">
    <location>
        <begin position="320"/>
        <end position="332"/>
    </location>
</feature>
<evidence type="ECO:0000256" key="1">
    <source>
        <dbReference type="ARBA" id="ARBA00023125"/>
    </source>
</evidence>
<keyword evidence="2" id="KW-0539">Nucleus</keyword>
<evidence type="ECO:0000313" key="6">
    <source>
        <dbReference type="EMBL" id="GCB75164.1"/>
    </source>
</evidence>
<dbReference type="AlphaFoldDB" id="A0A401PPV6"/>
<comment type="caution">
    <text evidence="6">The sequence shown here is derived from an EMBL/GenBank/DDBJ whole genome shotgun (WGS) entry which is preliminary data.</text>
</comment>
<feature type="region of interest" description="Disordered" evidence="3">
    <location>
        <begin position="316"/>
        <end position="342"/>
    </location>
</feature>
<dbReference type="SMART" id="SM00674">
    <property type="entry name" value="CENPB"/>
    <property type="match status" value="1"/>
</dbReference>
<dbReference type="InterPro" id="IPR006600">
    <property type="entry name" value="HTH_CenpB_DNA-bd_dom"/>
</dbReference>
<dbReference type="Proteomes" id="UP000288216">
    <property type="component" value="Unassembled WGS sequence"/>
</dbReference>
<evidence type="ECO:0000256" key="2">
    <source>
        <dbReference type="ARBA" id="ARBA00023242"/>
    </source>
</evidence>
<dbReference type="PANTHER" id="PTHR46880:SF5">
    <property type="entry name" value="DUF4371 DOMAIN-CONTAINING PROTEIN"/>
    <property type="match status" value="1"/>
</dbReference>
<dbReference type="STRING" id="75743.A0A401PPV6"/>
<dbReference type="EMBL" id="BFAA01011137">
    <property type="protein sequence ID" value="GCB75164.1"/>
    <property type="molecule type" value="Genomic_DNA"/>
</dbReference>
<keyword evidence="4" id="KW-0732">Signal</keyword>
<evidence type="ECO:0000256" key="3">
    <source>
        <dbReference type="SAM" id="MobiDB-lite"/>
    </source>
</evidence>
<keyword evidence="1" id="KW-0238">DNA-binding</keyword>
<dbReference type="PROSITE" id="PS51257">
    <property type="entry name" value="PROKAR_LIPOPROTEIN"/>
    <property type="match status" value="1"/>
</dbReference>
<dbReference type="Gene3D" id="1.10.10.60">
    <property type="entry name" value="Homeodomain-like"/>
    <property type="match status" value="2"/>
</dbReference>
<sequence>MSDVKCLSLLTTLVSCSRCIGASDALPSGGMENPIKIKRTAITLAQKVQIILKLNDPSFKQKEIAREYGLTASAISKIVKKKEEILEEWLRGGNLERKRKREGKNQTIDDALLSWFWTASKEKGPISGPVLMAKAKALAEEMGIEFKPTNGWLCRWKNRNNLAYKRAPKDKSEFRGTGDQWTGFPASVPPLLYLQGGQFVPDYYAEGTAIQPLDEAEEDSHDQSAEGAEQEEHDPQFYTGATVFPPVPSGQCGPWQAMGVGSTDSSSDELPAAHPLVQQDVVAQHKPKRIKQEEVSMQSGHHCQFYTAPLDLRSQREIPGTSNETPAIGSQSKGERDQTENSCSHAYQLYKDQQFTSDSSDTSSDEGTLTQPTIHRVASTHHSIKRVKEEESPQQTGHSYSFCRGPGELPDHRHKPCPSDNPSDEIMRIKTPIYRTIAGRNRHEWILQEEGSLPKAHQSKSIPSYKGKQTLAQVLQQLGAQLPSRGSYSELPGSHSFDPGADLSHNQYGGQARDDSMSKKRSQFHKGENSNTGGLHSAKRGTAETEVQQECHKKAELAATSALRNVYFAAKEMIPNSSTEALNELCMIQGLTDLSGLHSDKLISCNESAEEFQQAIAEVTDEGILKRAQSSNCFSILIDESEDCFTEPCLFLYLRIIEHVSGGYEPKTYFLAIKKLREEVTADKITAELVGVLKEKDLDMKQMCGFAIDGSAVTAECKNGVVTQLKAQAPGLLSIHCIAHRLALSSVSAADTVPYLVKYQQTLDSVYKHFVNLSKNRDGLEAMQKILRDTHKQSSPFKDIFPSRWLTVRASVEAVIRNFGNLVSALQNSQSARGVGLAKTMCTYKFLHCSHFLADILHQLFILCKSYQTSNIDFSIVHPLLKSTVTTINKLSAERTGEMLKNLLAALPPNIWDDSLSDCSFMFQNHRIKGGQHQRTEAESTCRTFLENLTRDLQARFSESKDAITMTAMTAIFDPAHASDSKNRHIQTVTDYLSSLSDESDKDDFEMSCKQELVSFMNFVESQPGVQALTSTKDVCKLALKQKLMFPMVSSLAARYLALPIPTADLLGAFSRQHVLRTKLGNSLTSKSLENLIKISIQGPPIKEFNFAAAYSKWASSRANRSQQQKS</sequence>
<dbReference type="GO" id="GO:0003677">
    <property type="term" value="F:DNA binding"/>
    <property type="evidence" value="ECO:0007669"/>
    <property type="project" value="UniProtKB-KW"/>
</dbReference>
<name>A0A401PPV6_SCYTO</name>
<protein>
    <recommendedName>
        <fullName evidence="5">HTH CENPB-type domain-containing protein</fullName>
    </recommendedName>
</protein>
<keyword evidence="7" id="KW-1185">Reference proteome</keyword>
<feature type="region of interest" description="Disordered" evidence="3">
    <location>
        <begin position="484"/>
        <end position="549"/>
    </location>
</feature>
<evidence type="ECO:0000313" key="7">
    <source>
        <dbReference type="Proteomes" id="UP000288216"/>
    </source>
</evidence>
<organism evidence="6 7">
    <name type="scientific">Scyliorhinus torazame</name>
    <name type="common">Cloudy catshark</name>
    <name type="synonym">Catulus torazame</name>
    <dbReference type="NCBI Taxonomy" id="75743"/>
    <lineage>
        <taxon>Eukaryota</taxon>
        <taxon>Metazoa</taxon>
        <taxon>Chordata</taxon>
        <taxon>Craniata</taxon>
        <taxon>Vertebrata</taxon>
        <taxon>Chondrichthyes</taxon>
        <taxon>Elasmobranchii</taxon>
        <taxon>Galeomorphii</taxon>
        <taxon>Galeoidea</taxon>
        <taxon>Carcharhiniformes</taxon>
        <taxon>Scyliorhinidae</taxon>
        <taxon>Scyliorhinus</taxon>
    </lineage>
</organism>
<dbReference type="InterPro" id="IPR009057">
    <property type="entry name" value="Homeodomain-like_sf"/>
</dbReference>
<feature type="region of interest" description="Disordered" evidence="3">
    <location>
        <begin position="215"/>
        <end position="234"/>
    </location>
</feature>
<evidence type="ECO:0000256" key="4">
    <source>
        <dbReference type="SAM" id="SignalP"/>
    </source>
</evidence>
<dbReference type="SUPFAM" id="SSF53098">
    <property type="entry name" value="Ribonuclease H-like"/>
    <property type="match status" value="1"/>
</dbReference>
<dbReference type="Pfam" id="PF04218">
    <property type="entry name" value="CENP-B_N"/>
    <property type="match status" value="1"/>
</dbReference>
<feature type="signal peptide" evidence="4">
    <location>
        <begin position="1"/>
        <end position="25"/>
    </location>
</feature>